<dbReference type="CDD" id="cd09731">
    <property type="entry name" value="Cse2_I-E"/>
    <property type="match status" value="1"/>
</dbReference>
<protein>
    <submittedName>
        <fullName evidence="1">Type I-E CRISPR-associated protein Cse2/CasB</fullName>
    </submittedName>
</protein>
<keyword evidence="2" id="KW-1185">Reference proteome</keyword>
<sequence>MRLTGVQKAALCRWHERINSMEGRRERASLRRSGELQEAWLAEGFRSLLLTPAFKEYCGDRHQAWRFNALAVVAAVLAHVRHHDERRPFTAQLGRMAPGESKPRFSELRFMRLQRASSSDDLLRQLRRAVRMLEGTANITDLADGVFCWFKEEDARLRHCVLSQQPGEFIHVRWAMDYYQAGSEDDAQQNSADDSAETNNQ</sequence>
<reference evidence="1 2" key="1">
    <citation type="submission" date="2019-05" db="EMBL/GenBank/DDBJ databases">
        <title>Complete genome sequence of Izhakiella calystegiae KSNA2, an endophyte isolated from beach morning glory (Calystegia soldanella).</title>
        <authorList>
            <person name="Jiang L."/>
            <person name="Jeong J.C."/>
            <person name="Kim C.Y."/>
            <person name="Kim D.H."/>
            <person name="Kim S.W."/>
            <person name="Lee j."/>
        </authorList>
    </citation>
    <scope>NUCLEOTIDE SEQUENCE [LARGE SCALE GENOMIC DNA]</scope>
    <source>
        <strain evidence="1 2">KSNA2</strain>
    </source>
</reference>
<dbReference type="EMBL" id="CP040428">
    <property type="protein sequence ID" value="QCT18172.1"/>
    <property type="molecule type" value="Genomic_DNA"/>
</dbReference>
<dbReference type="InterPro" id="IPR013382">
    <property type="entry name" value="CRISPR-assoc_prot_Cse2"/>
</dbReference>
<dbReference type="NCBIfam" id="TIGR02548">
    <property type="entry name" value="casB_cse2"/>
    <property type="match status" value="1"/>
</dbReference>
<dbReference type="Pfam" id="PF09485">
    <property type="entry name" value="CRISPR_Cse2"/>
    <property type="match status" value="1"/>
</dbReference>
<name>A0A4P8YIL2_9ENTR</name>
<proteinExistence type="predicted"/>
<dbReference type="Proteomes" id="UP000302163">
    <property type="component" value="Chromosome"/>
</dbReference>
<dbReference type="KEGG" id="izh:FEM41_00200"/>
<dbReference type="InterPro" id="IPR038287">
    <property type="entry name" value="Cse2_sf"/>
</dbReference>
<organism evidence="1 2">
    <name type="scientific">Jejubacter calystegiae</name>
    <dbReference type="NCBI Taxonomy" id="2579935"/>
    <lineage>
        <taxon>Bacteria</taxon>
        <taxon>Pseudomonadati</taxon>
        <taxon>Pseudomonadota</taxon>
        <taxon>Gammaproteobacteria</taxon>
        <taxon>Enterobacterales</taxon>
        <taxon>Enterobacteriaceae</taxon>
        <taxon>Jejubacter</taxon>
    </lineage>
</organism>
<accession>A0A4P8YIL2</accession>
<evidence type="ECO:0000313" key="2">
    <source>
        <dbReference type="Proteomes" id="UP000302163"/>
    </source>
</evidence>
<dbReference type="Gene3D" id="1.10.520.40">
    <property type="entry name" value="CRISPR-associated protein Cse2"/>
    <property type="match status" value="1"/>
</dbReference>
<dbReference type="RefSeq" id="WP_138093075.1">
    <property type="nucleotide sequence ID" value="NZ_CP040428.1"/>
</dbReference>
<dbReference type="OrthoDB" id="5572740at2"/>
<evidence type="ECO:0000313" key="1">
    <source>
        <dbReference type="EMBL" id="QCT18172.1"/>
    </source>
</evidence>
<gene>
    <name evidence="1" type="primary">casB</name>
    <name evidence="1" type="ORF">FEM41_00200</name>
</gene>
<dbReference type="AlphaFoldDB" id="A0A4P8YIL2"/>